<comment type="caution">
    <text evidence="2">The sequence shown here is derived from an EMBL/GenBank/DDBJ whole genome shotgun (WGS) entry which is preliminary data.</text>
</comment>
<dbReference type="InterPro" id="IPR036873">
    <property type="entry name" value="Rhodanese-like_dom_sf"/>
</dbReference>
<dbReference type="GO" id="GO:0005737">
    <property type="term" value="C:cytoplasm"/>
    <property type="evidence" value="ECO:0007669"/>
    <property type="project" value="TreeGrafter"/>
</dbReference>
<dbReference type="AlphaFoldDB" id="A0A9W9S9R1"/>
<reference evidence="2" key="1">
    <citation type="submission" date="2022-12" db="EMBL/GenBank/DDBJ databases">
        <authorList>
            <person name="Petersen C."/>
        </authorList>
    </citation>
    <scope>NUCLEOTIDE SEQUENCE</scope>
    <source>
        <strain evidence="2">IBT 3081</strain>
    </source>
</reference>
<evidence type="ECO:0000313" key="2">
    <source>
        <dbReference type="EMBL" id="KAJ5374676.1"/>
    </source>
</evidence>
<dbReference type="InterPro" id="IPR001763">
    <property type="entry name" value="Rhodanese-like_dom"/>
</dbReference>
<feature type="non-terminal residue" evidence="2">
    <location>
        <position position="1"/>
    </location>
</feature>
<reference evidence="2" key="2">
    <citation type="journal article" date="2023" name="IMA Fungus">
        <title>Comparative genomic study of the Penicillium genus elucidates a diverse pangenome and 15 lateral gene transfer events.</title>
        <authorList>
            <person name="Petersen C."/>
            <person name="Sorensen T."/>
            <person name="Nielsen M.R."/>
            <person name="Sondergaard T.E."/>
            <person name="Sorensen J.L."/>
            <person name="Fitzpatrick D.A."/>
            <person name="Frisvad J.C."/>
            <person name="Nielsen K.L."/>
        </authorList>
    </citation>
    <scope>NUCLEOTIDE SEQUENCE</scope>
    <source>
        <strain evidence="2">IBT 3081</strain>
    </source>
</reference>
<name>A0A9W9S9R1_9EURO</name>
<feature type="domain" description="Rhodanese" evidence="1">
    <location>
        <begin position="21"/>
        <end position="121"/>
    </location>
</feature>
<dbReference type="Gene3D" id="3.40.250.10">
    <property type="entry name" value="Rhodanese-like domain"/>
    <property type="match status" value="1"/>
</dbReference>
<dbReference type="PANTHER" id="PTHR10828">
    <property type="entry name" value="M-PHASE INDUCER PHOSPHATASE DUAL SPECIFICITY PHOSPHATASE CDC25"/>
    <property type="match status" value="1"/>
</dbReference>
<dbReference type="SUPFAM" id="SSF52821">
    <property type="entry name" value="Rhodanese/Cell cycle control phosphatase"/>
    <property type="match status" value="1"/>
</dbReference>
<evidence type="ECO:0000259" key="1">
    <source>
        <dbReference type="PROSITE" id="PS50206"/>
    </source>
</evidence>
<accession>A0A9W9S9R1</accession>
<dbReference type="RefSeq" id="XP_056580662.1">
    <property type="nucleotide sequence ID" value="XM_056724412.1"/>
</dbReference>
<dbReference type="OrthoDB" id="8300214at2759"/>
<dbReference type="GeneID" id="81463595"/>
<gene>
    <name evidence="2" type="ORF">N7517_006682</name>
</gene>
<proteinExistence type="predicted"/>
<sequence>TVAGSISRLELLRWFQEGKRIGKDFVLVDLRRTDFEGGTIRGSLNLPAQSLQPTIPTLYSVLSQGRITNVVWYCGSSRGRGVRAANWFAEYLEEQKDIKMKSLVLEGGIKGWKTAGKDYTQLMDEYDGLKWER</sequence>
<dbReference type="SMART" id="SM00450">
    <property type="entry name" value="RHOD"/>
    <property type="match status" value="1"/>
</dbReference>
<dbReference type="Proteomes" id="UP001147752">
    <property type="component" value="Unassembled WGS sequence"/>
</dbReference>
<dbReference type="GO" id="GO:0005634">
    <property type="term" value="C:nucleus"/>
    <property type="evidence" value="ECO:0007669"/>
    <property type="project" value="TreeGrafter"/>
</dbReference>
<organism evidence="2 3">
    <name type="scientific">Penicillium concentricum</name>
    <dbReference type="NCBI Taxonomy" id="293559"/>
    <lineage>
        <taxon>Eukaryota</taxon>
        <taxon>Fungi</taxon>
        <taxon>Dikarya</taxon>
        <taxon>Ascomycota</taxon>
        <taxon>Pezizomycotina</taxon>
        <taxon>Eurotiomycetes</taxon>
        <taxon>Eurotiomycetidae</taxon>
        <taxon>Eurotiales</taxon>
        <taxon>Aspergillaceae</taxon>
        <taxon>Penicillium</taxon>
    </lineage>
</organism>
<keyword evidence="3" id="KW-1185">Reference proteome</keyword>
<protein>
    <recommendedName>
        <fullName evidence="1">Rhodanese domain-containing protein</fullName>
    </recommendedName>
</protein>
<dbReference type="PROSITE" id="PS50206">
    <property type="entry name" value="RHODANESE_3"/>
    <property type="match status" value="1"/>
</dbReference>
<evidence type="ECO:0000313" key="3">
    <source>
        <dbReference type="Proteomes" id="UP001147752"/>
    </source>
</evidence>
<dbReference type="Pfam" id="PF00581">
    <property type="entry name" value="Rhodanese"/>
    <property type="match status" value="1"/>
</dbReference>
<dbReference type="PANTHER" id="PTHR10828:SF50">
    <property type="entry name" value="REDUCTASE (ARC2), PUTATIVE (AFU_ORTHOLOGUE AFUA_6G13400)-RELATED"/>
    <property type="match status" value="1"/>
</dbReference>
<dbReference type="GO" id="GO:0004725">
    <property type="term" value="F:protein tyrosine phosphatase activity"/>
    <property type="evidence" value="ECO:0007669"/>
    <property type="project" value="TreeGrafter"/>
</dbReference>
<dbReference type="EMBL" id="JAPZBT010000002">
    <property type="protein sequence ID" value="KAJ5374676.1"/>
    <property type="molecule type" value="Genomic_DNA"/>
</dbReference>